<keyword evidence="1" id="KW-0732">Signal</keyword>
<evidence type="ECO:0000256" key="1">
    <source>
        <dbReference type="SAM" id="SignalP"/>
    </source>
</evidence>
<reference evidence="2" key="1">
    <citation type="submission" date="2022-07" db="EMBL/GenBank/DDBJ databases">
        <title>Alkalimarinus sp. nov., isolated from gut of a Alitta virens.</title>
        <authorList>
            <person name="Yang A.I."/>
            <person name="Shin N.-R."/>
        </authorList>
    </citation>
    <scope>NUCLEOTIDE SEQUENCE</scope>
    <source>
        <strain evidence="2">FA028</strain>
    </source>
</reference>
<feature type="chain" id="PRO_5038716815" evidence="1">
    <location>
        <begin position="22"/>
        <end position="182"/>
    </location>
</feature>
<proteinExistence type="predicted"/>
<accession>A0A9E8KQG6</accession>
<dbReference type="Proteomes" id="UP001164472">
    <property type="component" value="Chromosome"/>
</dbReference>
<gene>
    <name evidence="2" type="ORF">NNL22_00765</name>
</gene>
<name>A0A9E8KQG6_9ALTE</name>
<dbReference type="KEGG" id="asem:NNL22_00765"/>
<protein>
    <submittedName>
        <fullName evidence="2">Uncharacterized protein</fullName>
    </submittedName>
</protein>
<feature type="signal peptide" evidence="1">
    <location>
        <begin position="1"/>
        <end position="21"/>
    </location>
</feature>
<evidence type="ECO:0000313" key="2">
    <source>
        <dbReference type="EMBL" id="UZW75170.1"/>
    </source>
</evidence>
<dbReference type="AlphaFoldDB" id="A0A9E8KQG6"/>
<evidence type="ECO:0000313" key="3">
    <source>
        <dbReference type="Proteomes" id="UP001164472"/>
    </source>
</evidence>
<organism evidence="2 3">
    <name type="scientific">Alkalimarinus sediminis</name>
    <dbReference type="NCBI Taxonomy" id="1632866"/>
    <lineage>
        <taxon>Bacteria</taxon>
        <taxon>Pseudomonadati</taxon>
        <taxon>Pseudomonadota</taxon>
        <taxon>Gammaproteobacteria</taxon>
        <taxon>Alteromonadales</taxon>
        <taxon>Alteromonadaceae</taxon>
        <taxon>Alkalimarinus</taxon>
    </lineage>
</organism>
<dbReference type="EMBL" id="CP101527">
    <property type="protein sequence ID" value="UZW75170.1"/>
    <property type="molecule type" value="Genomic_DNA"/>
</dbReference>
<keyword evidence="3" id="KW-1185">Reference proteome</keyword>
<sequence>MSLFKTLLASAGLLLASLAQAEQPLTQQNIEQWLNSIDSIQQWAEGQEALEDNPAEEVNDTFSADMLINQLKAANLYHEAEDIIQKSGFDSAEEWADIQMRIIKSMIALEIEKENVDVDVQAQLDQIRNNPSIPDEQKEMMINMMQSSMKMMESMSNASPADKAAIKPYIEQIRQKLESEEM</sequence>
<dbReference type="RefSeq" id="WP_251811027.1">
    <property type="nucleotide sequence ID" value="NZ_CP101527.1"/>
</dbReference>